<keyword evidence="1" id="KW-1133">Transmembrane helix</keyword>
<dbReference type="InterPro" id="IPR051474">
    <property type="entry name" value="Anti-sigma-K/W_factor"/>
</dbReference>
<gene>
    <name evidence="3" type="ORF">ACFSQJ_00270</name>
</gene>
<dbReference type="PANTHER" id="PTHR37461">
    <property type="entry name" value="ANTI-SIGMA-K FACTOR RSKA"/>
    <property type="match status" value="1"/>
</dbReference>
<organism evidence="3 4">
    <name type="scientific">Croceitalea marina</name>
    <dbReference type="NCBI Taxonomy" id="1775166"/>
    <lineage>
        <taxon>Bacteria</taxon>
        <taxon>Pseudomonadati</taxon>
        <taxon>Bacteroidota</taxon>
        <taxon>Flavobacteriia</taxon>
        <taxon>Flavobacteriales</taxon>
        <taxon>Flavobacteriaceae</taxon>
        <taxon>Croceitalea</taxon>
    </lineage>
</organism>
<keyword evidence="1" id="KW-0812">Transmembrane</keyword>
<dbReference type="InterPro" id="IPR018764">
    <property type="entry name" value="RskA_C"/>
</dbReference>
<dbReference type="RefSeq" id="WP_377764747.1">
    <property type="nucleotide sequence ID" value="NZ_JBHULB010000001.1"/>
</dbReference>
<dbReference type="Proteomes" id="UP001597526">
    <property type="component" value="Unassembled WGS sequence"/>
</dbReference>
<dbReference type="PANTHER" id="PTHR37461:SF1">
    <property type="entry name" value="ANTI-SIGMA-K FACTOR RSKA"/>
    <property type="match status" value="1"/>
</dbReference>
<feature type="domain" description="Anti-sigma K factor RskA C-terminal" evidence="2">
    <location>
        <begin position="88"/>
        <end position="241"/>
    </location>
</feature>
<keyword evidence="4" id="KW-1185">Reference proteome</keyword>
<comment type="caution">
    <text evidence="3">The sequence shown here is derived from an EMBL/GenBank/DDBJ whole genome shotgun (WGS) entry which is preliminary data.</text>
</comment>
<evidence type="ECO:0000313" key="3">
    <source>
        <dbReference type="EMBL" id="MFD2585344.1"/>
    </source>
</evidence>
<sequence length="251" mass="28645">MMDRKKILDEGLLEKYLLDELNTSDRDYIEHALKTDKELLQKFSELEEDFEKMAFENAIPPPPQVKTKLKEQLDTKKARKLSNSPLLVAASLGVLFLLSSIWMYTKWQNTRAEFELLQNQTTALQERLNTLEENYVLTNTRLKTINSPKTIPLVLYSNEAAPNSRAVAYINHESKMVHVNAQGLPMLPKDKTYQMWSDVDGEMIDMGVLKTDEELISLKYIDKAESLNITIEPAGGNDHPTVANLIAYVTL</sequence>
<evidence type="ECO:0000313" key="4">
    <source>
        <dbReference type="Proteomes" id="UP001597526"/>
    </source>
</evidence>
<protein>
    <submittedName>
        <fullName evidence="3">Anti-sigma factor domain-containing protein</fullName>
    </submittedName>
</protein>
<proteinExistence type="predicted"/>
<accession>A0ABW5MQC8</accession>
<dbReference type="Pfam" id="PF10099">
    <property type="entry name" value="RskA_C"/>
    <property type="match status" value="1"/>
</dbReference>
<reference evidence="4" key="1">
    <citation type="journal article" date="2019" name="Int. J. Syst. Evol. Microbiol.">
        <title>The Global Catalogue of Microorganisms (GCM) 10K type strain sequencing project: providing services to taxonomists for standard genome sequencing and annotation.</title>
        <authorList>
            <consortium name="The Broad Institute Genomics Platform"/>
            <consortium name="The Broad Institute Genome Sequencing Center for Infectious Disease"/>
            <person name="Wu L."/>
            <person name="Ma J."/>
        </authorList>
    </citation>
    <scope>NUCLEOTIDE SEQUENCE [LARGE SCALE GENOMIC DNA]</scope>
    <source>
        <strain evidence="4">KCTC 52368</strain>
    </source>
</reference>
<dbReference type="EMBL" id="JBHULB010000001">
    <property type="protein sequence ID" value="MFD2585344.1"/>
    <property type="molecule type" value="Genomic_DNA"/>
</dbReference>
<name>A0ABW5MQC8_9FLAO</name>
<evidence type="ECO:0000256" key="1">
    <source>
        <dbReference type="SAM" id="Phobius"/>
    </source>
</evidence>
<evidence type="ECO:0000259" key="2">
    <source>
        <dbReference type="Pfam" id="PF10099"/>
    </source>
</evidence>
<keyword evidence="1" id="KW-0472">Membrane</keyword>
<feature type="transmembrane region" description="Helical" evidence="1">
    <location>
        <begin position="86"/>
        <end position="104"/>
    </location>
</feature>